<evidence type="ECO:0000256" key="6">
    <source>
        <dbReference type="ARBA" id="ARBA00022840"/>
    </source>
</evidence>
<evidence type="ECO:0000259" key="15">
    <source>
        <dbReference type="PROSITE" id="PS50011"/>
    </source>
</evidence>
<dbReference type="SUPFAM" id="SSF52058">
    <property type="entry name" value="L domain-like"/>
    <property type="match status" value="1"/>
</dbReference>
<keyword evidence="1" id="KW-0433">Leucine-rich repeat</keyword>
<keyword evidence="2 13" id="KW-0812">Transmembrane</keyword>
<protein>
    <recommendedName>
        <fullName evidence="15">Protein kinase domain-containing protein</fullName>
    </recommendedName>
</protein>
<keyword evidence="5" id="KW-0547">Nucleotide-binding</keyword>
<proteinExistence type="predicted"/>
<feature type="signal peptide" evidence="14">
    <location>
        <begin position="1"/>
        <end position="21"/>
    </location>
</feature>
<evidence type="ECO:0000256" key="12">
    <source>
        <dbReference type="SAM" id="MobiDB-lite"/>
    </source>
</evidence>
<keyword evidence="8 13" id="KW-0472">Membrane</keyword>
<dbReference type="Gene3D" id="3.30.200.20">
    <property type="entry name" value="Phosphorylase Kinase, domain 1"/>
    <property type="match status" value="1"/>
</dbReference>
<dbReference type="Pfam" id="PF07714">
    <property type="entry name" value="PK_Tyr_Ser-Thr"/>
    <property type="match status" value="1"/>
</dbReference>
<dbReference type="InterPro" id="IPR032675">
    <property type="entry name" value="LRR_dom_sf"/>
</dbReference>
<feature type="domain" description="Protein kinase" evidence="15">
    <location>
        <begin position="361"/>
        <end position="635"/>
    </location>
</feature>
<dbReference type="PANTHER" id="PTHR46084:SF19">
    <property type="entry name" value="PROTEIN KINASE DOMAIN-CONTAINING PROTEIN"/>
    <property type="match status" value="1"/>
</dbReference>
<evidence type="ECO:0000256" key="11">
    <source>
        <dbReference type="ARBA" id="ARBA00046288"/>
    </source>
</evidence>
<evidence type="ECO:0000256" key="7">
    <source>
        <dbReference type="ARBA" id="ARBA00022989"/>
    </source>
</evidence>
<keyword evidence="4" id="KW-0677">Repeat</keyword>
<keyword evidence="9" id="KW-0675">Receptor</keyword>
<dbReference type="Gramene" id="RZC70943">
    <property type="protein sequence ID" value="RZC70943"/>
    <property type="gene ID" value="C5167_034109"/>
</dbReference>
<keyword evidence="6" id="KW-0067">ATP-binding</keyword>
<dbReference type="Proteomes" id="UP000316621">
    <property type="component" value="Chromosome 7"/>
</dbReference>
<keyword evidence="3 14" id="KW-0732">Signal</keyword>
<dbReference type="EMBL" id="CM010721">
    <property type="protein sequence ID" value="RZC70943.1"/>
    <property type="molecule type" value="Genomic_DNA"/>
</dbReference>
<feature type="transmembrane region" description="Helical" evidence="13">
    <location>
        <begin position="289"/>
        <end position="313"/>
    </location>
</feature>
<dbReference type="InterPro" id="IPR001245">
    <property type="entry name" value="Ser-Thr/Tyr_kinase_cat_dom"/>
</dbReference>
<dbReference type="OMA" id="CWKMMFT"/>
<evidence type="ECO:0000256" key="8">
    <source>
        <dbReference type="ARBA" id="ARBA00023136"/>
    </source>
</evidence>
<dbReference type="GO" id="GO:0005524">
    <property type="term" value="F:ATP binding"/>
    <property type="evidence" value="ECO:0007669"/>
    <property type="project" value="UniProtKB-KW"/>
</dbReference>
<dbReference type="Pfam" id="PF00560">
    <property type="entry name" value="LRR_1"/>
    <property type="match status" value="2"/>
</dbReference>
<dbReference type="FunFam" id="3.80.10.10:FF:000101">
    <property type="entry name" value="LRR receptor-like serine/threonine-protein kinase ERECTA"/>
    <property type="match status" value="1"/>
</dbReference>
<sequence>MRLLSPFQLICVILGALFVSSDSIASNEVWALTAFKEAIYDDPNLVLSNWDALDADPCSWAGISCSPGRDRILALNLSSSSLKGFLAPELGLLSSLEKLILRKNNFLGTIPKEIGIMKSLKVLDLGFNQLSGPIPPEIGGLSSATKIHLQSNGLTGSVPVEFGNLGNLVELRLDRNKLQGTIPGNSNFQSVLNGMNVSDSNANGFCRTSQLKRADFSFNFFVGGTPSCLKFLRRSSFQGNCFQDKNSKQRSTQQCGGTSHANSLPVANPEHRHFGNVSKHLHASNKPGWLLSLEIVIGIAAGFLLLFAILTAVKRCKNQSRVVIPWKKAASMKDQKIIYIDSDLLMDVVRWSRQELEVACEDFSNIIGSSTDSLVYKGIVKDGPEIAVISLCVKEENWIGHLELSFQREVADLARLNHENIEKLLGYCRESSPFSRMLVFGYASNGTLSEHLHYGEGCHLSWIRRIKIIIGIARGLRYLHTEIQPPFTVSELNSSAVYLTEDFSPKLVDFENWKTVLARSKKTTGPSGNISCKFSDSVQARQLDIQGNTFSFGVLLLEIISGRPPYCKDRGYLVDWAKEYLTQPEAISYVADPELRHFRYDDLKVLCEVVNLCIHPEPSTRPSMHAVCNMLESRINTTITSEMKDSPLAWAELAISS</sequence>
<evidence type="ECO:0000313" key="16">
    <source>
        <dbReference type="EMBL" id="RZC70943.1"/>
    </source>
</evidence>
<evidence type="ECO:0000256" key="10">
    <source>
        <dbReference type="ARBA" id="ARBA00023180"/>
    </source>
</evidence>
<keyword evidence="7 13" id="KW-1133">Transmembrane helix</keyword>
<dbReference type="AlphaFoldDB" id="A0A4Y7KC40"/>
<evidence type="ECO:0000256" key="14">
    <source>
        <dbReference type="SAM" id="SignalP"/>
    </source>
</evidence>
<gene>
    <name evidence="16" type="ORF">C5167_034109</name>
</gene>
<accession>A0A4Y7KC40</accession>
<evidence type="ECO:0000256" key="3">
    <source>
        <dbReference type="ARBA" id="ARBA00022729"/>
    </source>
</evidence>
<evidence type="ECO:0000256" key="5">
    <source>
        <dbReference type="ARBA" id="ARBA00022741"/>
    </source>
</evidence>
<dbReference type="InterPro" id="IPR013210">
    <property type="entry name" value="LRR_N_plant-typ"/>
</dbReference>
<dbReference type="PROSITE" id="PS50011">
    <property type="entry name" value="PROTEIN_KINASE_DOM"/>
    <property type="match status" value="1"/>
</dbReference>
<keyword evidence="10" id="KW-0325">Glycoprotein</keyword>
<dbReference type="OrthoDB" id="676979at2759"/>
<comment type="subcellular location">
    <subcellularLocation>
        <location evidence="11">Endomembrane system</location>
        <topology evidence="11">Single-pass type I membrane protein</topology>
    </subcellularLocation>
</comment>
<evidence type="ECO:0000256" key="9">
    <source>
        <dbReference type="ARBA" id="ARBA00023170"/>
    </source>
</evidence>
<evidence type="ECO:0000313" key="17">
    <source>
        <dbReference type="Proteomes" id="UP000316621"/>
    </source>
</evidence>
<dbReference type="FunFam" id="3.30.200.20:FF:000489">
    <property type="entry name" value="Inactive receptor-like serine/threonine-protein kinase"/>
    <property type="match status" value="1"/>
</dbReference>
<dbReference type="Gene3D" id="1.10.510.10">
    <property type="entry name" value="Transferase(Phosphotransferase) domain 1"/>
    <property type="match status" value="1"/>
</dbReference>
<evidence type="ECO:0000256" key="4">
    <source>
        <dbReference type="ARBA" id="ARBA00022737"/>
    </source>
</evidence>
<dbReference type="InterPro" id="IPR011009">
    <property type="entry name" value="Kinase-like_dom_sf"/>
</dbReference>
<evidence type="ECO:0000256" key="13">
    <source>
        <dbReference type="SAM" id="Phobius"/>
    </source>
</evidence>
<dbReference type="GO" id="GO:0012505">
    <property type="term" value="C:endomembrane system"/>
    <property type="evidence" value="ECO:0007669"/>
    <property type="project" value="UniProtKB-SubCell"/>
</dbReference>
<organism evidence="16 17">
    <name type="scientific">Papaver somniferum</name>
    <name type="common">Opium poppy</name>
    <dbReference type="NCBI Taxonomy" id="3469"/>
    <lineage>
        <taxon>Eukaryota</taxon>
        <taxon>Viridiplantae</taxon>
        <taxon>Streptophyta</taxon>
        <taxon>Embryophyta</taxon>
        <taxon>Tracheophyta</taxon>
        <taxon>Spermatophyta</taxon>
        <taxon>Magnoliopsida</taxon>
        <taxon>Ranunculales</taxon>
        <taxon>Papaveraceae</taxon>
        <taxon>Papaveroideae</taxon>
        <taxon>Papaver</taxon>
    </lineage>
</organism>
<reference evidence="16 17" key="1">
    <citation type="journal article" date="2018" name="Science">
        <title>The opium poppy genome and morphinan production.</title>
        <authorList>
            <person name="Guo L."/>
            <person name="Winzer T."/>
            <person name="Yang X."/>
            <person name="Li Y."/>
            <person name="Ning Z."/>
            <person name="He Z."/>
            <person name="Teodor R."/>
            <person name="Lu Y."/>
            <person name="Bowser T.A."/>
            <person name="Graham I.A."/>
            <person name="Ye K."/>
        </authorList>
    </citation>
    <scope>NUCLEOTIDE SEQUENCE [LARGE SCALE GENOMIC DNA]</scope>
    <source>
        <strain evidence="17">cv. HN1</strain>
        <tissue evidence="16">Leaves</tissue>
    </source>
</reference>
<keyword evidence="17" id="KW-1185">Reference proteome</keyword>
<dbReference type="SUPFAM" id="SSF56112">
    <property type="entry name" value="Protein kinase-like (PK-like)"/>
    <property type="match status" value="1"/>
</dbReference>
<dbReference type="STRING" id="3469.A0A4Y7KC40"/>
<dbReference type="Gene3D" id="3.80.10.10">
    <property type="entry name" value="Ribonuclease Inhibitor"/>
    <property type="match status" value="1"/>
</dbReference>
<evidence type="ECO:0000256" key="2">
    <source>
        <dbReference type="ARBA" id="ARBA00022692"/>
    </source>
</evidence>
<dbReference type="GO" id="GO:0004672">
    <property type="term" value="F:protein kinase activity"/>
    <property type="evidence" value="ECO:0007669"/>
    <property type="project" value="InterPro"/>
</dbReference>
<evidence type="ECO:0000256" key="1">
    <source>
        <dbReference type="ARBA" id="ARBA00022614"/>
    </source>
</evidence>
<dbReference type="InterPro" id="IPR001611">
    <property type="entry name" value="Leu-rich_rpt"/>
</dbReference>
<dbReference type="InterPro" id="IPR000719">
    <property type="entry name" value="Prot_kinase_dom"/>
</dbReference>
<feature type="region of interest" description="Disordered" evidence="12">
    <location>
        <begin position="243"/>
        <end position="262"/>
    </location>
</feature>
<dbReference type="PANTHER" id="PTHR46084">
    <property type="entry name" value="PROTEIN MALE DISCOVERER 2"/>
    <property type="match status" value="1"/>
</dbReference>
<feature type="chain" id="PRO_5021239596" description="Protein kinase domain-containing protein" evidence="14">
    <location>
        <begin position="22"/>
        <end position="657"/>
    </location>
</feature>
<name>A0A4Y7KC40_PAPSO</name>
<dbReference type="Pfam" id="PF08263">
    <property type="entry name" value="LRRNT_2"/>
    <property type="match status" value="1"/>
</dbReference>